<reference evidence="3 4" key="1">
    <citation type="submission" date="2014-03" db="EMBL/GenBank/DDBJ databases">
        <title>Genomics of Bifidobacteria.</title>
        <authorList>
            <person name="Ventura M."/>
            <person name="Milani C."/>
            <person name="Lugli G.A."/>
        </authorList>
    </citation>
    <scope>NUCLEOTIDE SEQUENCE [LARGE SCALE GENOMIC DNA]</scope>
    <source>
        <strain evidence="3 4">DSM 22766</strain>
    </source>
</reference>
<feature type="transmembrane region" description="Helical" evidence="1">
    <location>
        <begin position="605"/>
        <end position="628"/>
    </location>
</feature>
<evidence type="ECO:0000313" key="3">
    <source>
        <dbReference type="EMBL" id="KFI39787.1"/>
    </source>
</evidence>
<dbReference type="Pfam" id="PF20155">
    <property type="entry name" value="TMP_3"/>
    <property type="match status" value="1"/>
</dbReference>
<proteinExistence type="predicted"/>
<feature type="transmembrane region" description="Helical" evidence="1">
    <location>
        <begin position="537"/>
        <end position="557"/>
    </location>
</feature>
<accession>A0A086YZT7</accession>
<feature type="domain" description="Tape measure protein N-terminal" evidence="2">
    <location>
        <begin position="76"/>
        <end position="254"/>
    </location>
</feature>
<dbReference type="NCBIfam" id="TIGR02675">
    <property type="entry name" value="tape_meas_nterm"/>
    <property type="match status" value="1"/>
</dbReference>
<organism evidence="3 4">
    <name type="scientific">Bifidobacterium actinocoloniiforme DSM 22766</name>
    <dbReference type="NCBI Taxonomy" id="1437605"/>
    <lineage>
        <taxon>Bacteria</taxon>
        <taxon>Bacillati</taxon>
        <taxon>Actinomycetota</taxon>
        <taxon>Actinomycetes</taxon>
        <taxon>Bifidobacteriales</taxon>
        <taxon>Bifidobacteriaceae</taxon>
        <taxon>Bifidobacterium</taxon>
    </lineage>
</organism>
<evidence type="ECO:0000256" key="1">
    <source>
        <dbReference type="SAM" id="Phobius"/>
    </source>
</evidence>
<name>A0A086YZT7_9BIFI</name>
<dbReference type="SUPFAM" id="SSF48371">
    <property type="entry name" value="ARM repeat"/>
    <property type="match status" value="1"/>
</dbReference>
<dbReference type="RefSeq" id="WP_051905218.1">
    <property type="nucleotide sequence ID" value="NZ_CP011786.1"/>
</dbReference>
<dbReference type="EMBL" id="JGYK01000001">
    <property type="protein sequence ID" value="KFI39787.1"/>
    <property type="molecule type" value="Genomic_DNA"/>
</dbReference>
<dbReference type="InterPro" id="IPR016024">
    <property type="entry name" value="ARM-type_fold"/>
</dbReference>
<gene>
    <name evidence="3" type="ORF">BACT_0487</name>
</gene>
<comment type="caution">
    <text evidence="3">The sequence shown here is derived from an EMBL/GenBank/DDBJ whole genome shotgun (WGS) entry which is preliminary data.</text>
</comment>
<keyword evidence="1" id="KW-1133">Transmembrane helix</keyword>
<dbReference type="AlphaFoldDB" id="A0A086YZT7"/>
<dbReference type="eggNOG" id="COG5412">
    <property type="taxonomic scope" value="Bacteria"/>
</dbReference>
<dbReference type="OrthoDB" id="177147at2"/>
<protein>
    <submittedName>
        <fullName evidence="3">Phage tail tape measure protein</fullName>
    </submittedName>
</protein>
<sequence length="980" mass="98927">MAQDVGTVYVQVEPSGRGFGRQIEGDLGDSIDKASQHGSTSLISKVGGAFGKIGKTGLGVIGTITGGIAGLAAKGGFERALAIENAQAKLKGLGHSAGDVSGIMNDALTAVKGTAFGLGDAATVAASLSASGIKSGSQMTNVLKTVADTAQVSGRSLTDIGTIFGSVAARGKLQGDDMLQLMSSGIPVLQLLGKHLGKTSAEVSDMVSSGKIDFQTFADAIQEGLGGAAQAAGTTFQGAMANMHAAMGRLGEEFQTPVLNAMRDVLNKLNPAIDATAKALKPLADNFGSFVAPAIATAGKILDAYTASLNSGSTSIGDIASKLASLAGGFGVLAGVGGNVKTISGAFDKLGHAGDKGISDLLGKVKGLPEGLQGAMGGLQQFKGYFNKDLREAMTIDGDPFANALNRIGKGVDGLTAPFRSLGSKLADTRIGGTIAGLGSSIGTGFGKLTSTADLHLKVFSTRLGQGFSSAFDTLGDSKIGAAFGRVGEGIKGAFAPLASGVGNLFGGLGDIIAGPLQSSLGKVGSMVGNFFAPGNFLKFFGIGAIIAGLVAGLGLLDQGMNGGLSTAIDSIAKQAPAMIGHFTATILDALPEIMASGSEVVVSLLNGITTAAPSLIAGAAQIIAALVRGLAQNLPQIIPAALTMIMTLITSLVQQLPLIMSAGMQLLNGIIQGLVAALPQLAEQIPTLISTILTSLTTLLPLLLTGGMNILLGLIQGLVDALPQLVAQVPTIINAIITTLTQNLPQIIQIGVQVLLSLINGLVNALPQLVSQIPVIIASIVNTLAQNLPQIISAGIQIIITLASGLVQAIPKLLAALPQIISGIKNGFAQVNWGEVGINIIKGIVDGLSGAAKQLAQAAADAAGNALNWVKEKLGIHSPSRVFRDQVGVMIGRGMALGISDSQATVNHSFDKLAAGLTLSNQTLSMDAASTNLTHPNGPDQASNSGAQVTVDIDARGTDPDLLFAMFDTRAEAAVSRWG</sequence>
<keyword evidence="1" id="KW-0472">Membrane</keyword>
<evidence type="ECO:0000313" key="4">
    <source>
        <dbReference type="Proteomes" id="UP000029015"/>
    </source>
</evidence>
<evidence type="ECO:0000259" key="2">
    <source>
        <dbReference type="Pfam" id="PF20155"/>
    </source>
</evidence>
<feature type="transmembrane region" description="Helical" evidence="1">
    <location>
        <begin position="634"/>
        <end position="654"/>
    </location>
</feature>
<keyword evidence="4" id="KW-1185">Reference proteome</keyword>
<dbReference type="InterPro" id="IPR013491">
    <property type="entry name" value="Tape_meas_N"/>
</dbReference>
<keyword evidence="1" id="KW-0812">Transmembrane</keyword>
<dbReference type="Proteomes" id="UP000029015">
    <property type="component" value="Unassembled WGS sequence"/>
</dbReference>
<dbReference type="eggNOG" id="COG3941">
    <property type="taxonomic scope" value="Bacteria"/>
</dbReference>